<name>A0A8D8J5N5_CULPI</name>
<dbReference type="EMBL" id="HBUE01276835">
    <property type="protein sequence ID" value="CAG6566775.1"/>
    <property type="molecule type" value="Transcribed_RNA"/>
</dbReference>
<dbReference type="EMBL" id="HBUE01171382">
    <property type="protein sequence ID" value="CAG6515274.1"/>
    <property type="molecule type" value="Transcribed_RNA"/>
</dbReference>
<protein>
    <submittedName>
        <fullName evidence="2">(northern house mosquito) hypothetical protein</fullName>
    </submittedName>
</protein>
<feature type="transmembrane region" description="Helical" evidence="1">
    <location>
        <begin position="21"/>
        <end position="44"/>
    </location>
</feature>
<evidence type="ECO:0000256" key="1">
    <source>
        <dbReference type="SAM" id="Phobius"/>
    </source>
</evidence>
<keyword evidence="1" id="KW-0472">Membrane</keyword>
<organism evidence="2">
    <name type="scientific">Culex pipiens</name>
    <name type="common">House mosquito</name>
    <dbReference type="NCBI Taxonomy" id="7175"/>
    <lineage>
        <taxon>Eukaryota</taxon>
        <taxon>Metazoa</taxon>
        <taxon>Ecdysozoa</taxon>
        <taxon>Arthropoda</taxon>
        <taxon>Hexapoda</taxon>
        <taxon>Insecta</taxon>
        <taxon>Pterygota</taxon>
        <taxon>Neoptera</taxon>
        <taxon>Endopterygota</taxon>
        <taxon>Diptera</taxon>
        <taxon>Nematocera</taxon>
        <taxon>Culicoidea</taxon>
        <taxon>Culicidae</taxon>
        <taxon>Culicinae</taxon>
        <taxon>Culicini</taxon>
        <taxon>Culex</taxon>
        <taxon>Culex</taxon>
    </lineage>
</organism>
<dbReference type="AlphaFoldDB" id="A0A8D8J5N5"/>
<proteinExistence type="predicted"/>
<sequence length="106" mass="11363">MVPRVRLVIRRSFPVESSNRLTFVLLEASVVASAVLVGMGLFRFSKLKFNRNADMFLSRASAVLVSVIIGNGNVSSPQNITSSSSSSSSGAILEIRHVFSCSKNAS</sequence>
<evidence type="ECO:0000313" key="2">
    <source>
        <dbReference type="EMBL" id="CAG6566775.1"/>
    </source>
</evidence>
<reference evidence="2" key="1">
    <citation type="submission" date="2021-05" db="EMBL/GenBank/DDBJ databases">
        <authorList>
            <person name="Alioto T."/>
            <person name="Alioto T."/>
            <person name="Gomez Garrido J."/>
        </authorList>
    </citation>
    <scope>NUCLEOTIDE SEQUENCE</scope>
</reference>
<keyword evidence="1" id="KW-0812">Transmembrane</keyword>
<keyword evidence="1" id="KW-1133">Transmembrane helix</keyword>
<accession>A0A8D8J5N5</accession>